<proteinExistence type="predicted"/>
<feature type="region of interest" description="Disordered" evidence="1">
    <location>
        <begin position="56"/>
        <end position="81"/>
    </location>
</feature>
<gene>
    <name evidence="2" type="ORF">QTG54_003783</name>
</gene>
<evidence type="ECO:0000313" key="2">
    <source>
        <dbReference type="EMBL" id="KAK1745859.1"/>
    </source>
</evidence>
<dbReference type="AlphaFoldDB" id="A0AAD9DH38"/>
<comment type="caution">
    <text evidence="2">The sequence shown here is derived from an EMBL/GenBank/DDBJ whole genome shotgun (WGS) entry which is preliminary data.</text>
</comment>
<dbReference type="EMBL" id="JATAAI010000005">
    <property type="protein sequence ID" value="KAK1745859.1"/>
    <property type="molecule type" value="Genomic_DNA"/>
</dbReference>
<reference evidence="2" key="1">
    <citation type="submission" date="2023-06" db="EMBL/GenBank/DDBJ databases">
        <title>Survivors Of The Sea: Transcriptome response of Skeletonema marinoi to long-term dormancy.</title>
        <authorList>
            <person name="Pinder M.I.M."/>
            <person name="Kourtchenko O."/>
            <person name="Robertson E.K."/>
            <person name="Larsson T."/>
            <person name="Maumus F."/>
            <person name="Osuna-Cruz C.M."/>
            <person name="Vancaester E."/>
            <person name="Stenow R."/>
            <person name="Vandepoele K."/>
            <person name="Ploug H."/>
            <person name="Bruchert V."/>
            <person name="Godhe A."/>
            <person name="Topel M."/>
        </authorList>
    </citation>
    <scope>NUCLEOTIDE SEQUENCE</scope>
    <source>
        <strain evidence="2">R05AC</strain>
    </source>
</reference>
<feature type="region of interest" description="Disordered" evidence="1">
    <location>
        <begin position="249"/>
        <end position="285"/>
    </location>
</feature>
<feature type="compositionally biased region" description="Basic residues" evidence="1">
    <location>
        <begin position="135"/>
        <end position="178"/>
    </location>
</feature>
<feature type="compositionally biased region" description="Pro residues" evidence="1">
    <location>
        <begin position="259"/>
        <end position="268"/>
    </location>
</feature>
<organism evidence="2 3">
    <name type="scientific">Skeletonema marinoi</name>
    <dbReference type="NCBI Taxonomy" id="267567"/>
    <lineage>
        <taxon>Eukaryota</taxon>
        <taxon>Sar</taxon>
        <taxon>Stramenopiles</taxon>
        <taxon>Ochrophyta</taxon>
        <taxon>Bacillariophyta</taxon>
        <taxon>Coscinodiscophyceae</taxon>
        <taxon>Thalassiosirophycidae</taxon>
        <taxon>Thalassiosirales</taxon>
        <taxon>Skeletonemataceae</taxon>
        <taxon>Skeletonema</taxon>
        <taxon>Skeletonema marinoi-dohrnii complex</taxon>
    </lineage>
</organism>
<evidence type="ECO:0000313" key="3">
    <source>
        <dbReference type="Proteomes" id="UP001224775"/>
    </source>
</evidence>
<feature type="compositionally biased region" description="Acidic residues" evidence="1">
    <location>
        <begin position="272"/>
        <end position="284"/>
    </location>
</feature>
<name>A0AAD9DH38_9STRA</name>
<feature type="compositionally biased region" description="Polar residues" evidence="1">
    <location>
        <begin position="218"/>
        <end position="227"/>
    </location>
</feature>
<accession>A0AAD9DH38</accession>
<feature type="compositionally biased region" description="Low complexity" evidence="1">
    <location>
        <begin position="114"/>
        <end position="125"/>
    </location>
</feature>
<dbReference type="Proteomes" id="UP001224775">
    <property type="component" value="Unassembled WGS sequence"/>
</dbReference>
<protein>
    <submittedName>
        <fullName evidence="2">Uncharacterized protein</fullName>
    </submittedName>
</protein>
<keyword evidence="3" id="KW-1185">Reference proteome</keyword>
<evidence type="ECO:0000256" key="1">
    <source>
        <dbReference type="SAM" id="MobiDB-lite"/>
    </source>
</evidence>
<sequence length="621" mass="68462">MEEISRSSCYCCDQRRRRRCRTESSRKRGSLITVTLLLLSALLPFTIASSSRRLRGKKKSIYRGIPQHGAQRPSIPSSQHDEQLRRLILIASSSRDHADTEKEEARRKLVNMLDTTDQAADSDTTQQHRELAKKSTNKKTSNKNKLNKNKLTKQQRQRIKRLNAQRKKKNAERKKKKQLQQLLNQQSKQQNAKNNNDDKKQTDGKFTFGPPPKEKPKPQNSAGSISAYTSGNSMADVFVNSLASSFVSVESGGGGGGPSPTPPTPRPPPPKDEEEEDDGGDDIQEASAGSYTITQGSLVPSLNDASTQIDGFEKASKLNWEFSKTYPWKVTNDVSYEGKSSLMSGLPPSSANVVVGKSLYSNMTLSLDNQDLIQAANKNGAVLSFQVKATEALSWPISAFMVTLNDKIVLSPSDVESSASIMWEENEWVEFSVVIDAGDSSSANYDIKFIHVANPLGLDKLPNVPAALELYMDDVRLAPFTRKSDSLDMTTSGSNGAKWKELSGVFVASSESVNQQNGHADLTSVVYSKLGGRLKYELKTSTQGPFDDLAILFNGKLQDAQFGQSANFEFVQMEIPRGKVVITFRHRKNPGQLSAGTLDKLGTTKTDGTNRVKNIACWLDR</sequence>
<feature type="region of interest" description="Disordered" evidence="1">
    <location>
        <begin position="112"/>
        <end position="227"/>
    </location>
</feature>
<feature type="compositionally biased region" description="Low complexity" evidence="1">
    <location>
        <begin position="179"/>
        <end position="194"/>
    </location>
</feature>